<dbReference type="GO" id="GO:0003677">
    <property type="term" value="F:DNA binding"/>
    <property type="evidence" value="ECO:0007669"/>
    <property type="project" value="UniProtKB-UniRule"/>
</dbReference>
<dbReference type="Gene3D" id="1.10.357.10">
    <property type="entry name" value="Tetracycline Repressor, domain 2"/>
    <property type="match status" value="1"/>
</dbReference>
<dbReference type="PROSITE" id="PS50977">
    <property type="entry name" value="HTH_TETR_2"/>
    <property type="match status" value="1"/>
</dbReference>
<reference evidence="5" key="1">
    <citation type="submission" date="2015-09" db="EMBL/GenBank/DDBJ databases">
        <authorList>
            <person name="Shao Z."/>
            <person name="Wang L."/>
        </authorList>
    </citation>
    <scope>NUCLEOTIDE SEQUENCE [LARGE SCALE GENOMIC DNA]</scope>
    <source>
        <strain evidence="5">F13-1</strain>
    </source>
</reference>
<dbReference type="Proteomes" id="UP000217763">
    <property type="component" value="Chromosome"/>
</dbReference>
<dbReference type="EMBL" id="CP012621">
    <property type="protein sequence ID" value="ATG75338.1"/>
    <property type="molecule type" value="Genomic_DNA"/>
</dbReference>
<proteinExistence type="predicted"/>
<feature type="domain" description="HTH tetR-type" evidence="3">
    <location>
        <begin position="5"/>
        <end position="65"/>
    </location>
</feature>
<name>A0A291HTG0_9GAMM</name>
<feature type="DNA-binding region" description="H-T-H motif" evidence="2">
    <location>
        <begin position="28"/>
        <end position="47"/>
    </location>
</feature>
<evidence type="ECO:0000256" key="1">
    <source>
        <dbReference type="ARBA" id="ARBA00023125"/>
    </source>
</evidence>
<evidence type="ECO:0000313" key="4">
    <source>
        <dbReference type="EMBL" id="ATG75338.1"/>
    </source>
</evidence>
<dbReference type="InterPro" id="IPR001647">
    <property type="entry name" value="HTH_TetR"/>
</dbReference>
<dbReference type="Pfam" id="PF00440">
    <property type="entry name" value="TetR_N"/>
    <property type="match status" value="1"/>
</dbReference>
<evidence type="ECO:0000256" key="2">
    <source>
        <dbReference type="PROSITE-ProRule" id="PRU00335"/>
    </source>
</evidence>
<evidence type="ECO:0000313" key="5">
    <source>
        <dbReference type="Proteomes" id="UP000217763"/>
    </source>
</evidence>
<keyword evidence="5" id="KW-1185">Reference proteome</keyword>
<dbReference type="KEGG" id="zdf:AN401_16945"/>
<dbReference type="SUPFAM" id="SSF46689">
    <property type="entry name" value="Homeodomain-like"/>
    <property type="match status" value="1"/>
</dbReference>
<gene>
    <name evidence="4" type="ORF">AN401_16945</name>
</gene>
<accession>A0A291HTG0</accession>
<organism evidence="4 5">
    <name type="scientific">Zobellella denitrificans</name>
    <dbReference type="NCBI Taxonomy" id="347534"/>
    <lineage>
        <taxon>Bacteria</taxon>
        <taxon>Pseudomonadati</taxon>
        <taxon>Pseudomonadota</taxon>
        <taxon>Gammaproteobacteria</taxon>
        <taxon>Aeromonadales</taxon>
        <taxon>Aeromonadaceae</taxon>
        <taxon>Zobellella</taxon>
    </lineage>
</organism>
<dbReference type="AlphaFoldDB" id="A0A291HTG0"/>
<protein>
    <recommendedName>
        <fullName evidence="3">HTH tetR-type domain-containing protein</fullName>
    </recommendedName>
</protein>
<keyword evidence="1 2" id="KW-0238">DNA-binding</keyword>
<evidence type="ECO:0000259" key="3">
    <source>
        <dbReference type="PROSITE" id="PS50977"/>
    </source>
</evidence>
<sequence length="188" mass="21242">MSTFSAEHDAILDAALHLALHSSWEAFSLQELADARELSLAEIARHFRSKDDMAEALFDRADAAMLGLPPEEDEALAERLLIRIMAWLDYLAPYKPLVRDMLAYKLEPGHFHLQAHGITRISRTVQWFIEAARWRPTGLGRILGELTLTSIYLTAVASFLVDGSDNLNTTRTLLRGLLERATRRCPRC</sequence>
<dbReference type="InterPro" id="IPR009057">
    <property type="entry name" value="Homeodomain-like_sf"/>
</dbReference>
<dbReference type="RefSeq" id="WP_096780011.1">
    <property type="nucleotide sequence ID" value="NZ_CP012621.1"/>
</dbReference>